<dbReference type="InterPro" id="IPR031571">
    <property type="entry name" value="RcpC_dom"/>
</dbReference>
<evidence type="ECO:0000313" key="2">
    <source>
        <dbReference type="EMBL" id="SAK51097.1"/>
    </source>
</evidence>
<dbReference type="Proteomes" id="UP000054624">
    <property type="component" value="Unassembled WGS sequence"/>
</dbReference>
<dbReference type="Pfam" id="PF16976">
    <property type="entry name" value="RcpC"/>
    <property type="match status" value="1"/>
</dbReference>
<dbReference type="InterPro" id="IPR013974">
    <property type="entry name" value="SAF"/>
</dbReference>
<name>A0A158A1Z1_9BURK</name>
<feature type="domain" description="SAF" evidence="1">
    <location>
        <begin position="53"/>
        <end position="113"/>
    </location>
</feature>
<dbReference type="OrthoDB" id="8776995at2"/>
<evidence type="ECO:0000313" key="3">
    <source>
        <dbReference type="Proteomes" id="UP000054624"/>
    </source>
</evidence>
<organism evidence="2 3">
    <name type="scientific">Caballeronia temeraria</name>
    <dbReference type="NCBI Taxonomy" id="1777137"/>
    <lineage>
        <taxon>Bacteria</taxon>
        <taxon>Pseudomonadati</taxon>
        <taxon>Pseudomonadota</taxon>
        <taxon>Betaproteobacteria</taxon>
        <taxon>Burkholderiales</taxon>
        <taxon>Burkholderiaceae</taxon>
        <taxon>Caballeronia</taxon>
    </lineage>
</organism>
<sequence>MANLTRTLAILLFGLALILGVFAVKLARDPAPSLERDRAPAQASALSMPQRLVPVVVAARDLPAGKALDAASLSVRMQAEPAPGVFNDAAALVGRVPLAAVQKGAPLTADALSSGLSDVVAAGERAVAVHIDETNAVGNYVRPGDYVDVFFTLKRDSGAEIATTQARLLLSKVRVLSMGDASLGSADAKDKSKGSLQAGPRTAVLAVRTADVDALTLADSAGRVVLALRNAADDETSPPHVFPPLDASARPDNGAARAAAGIALGTLAGGSMAARPVAKPRAAPAPVNEGIEVIRGGHAERVAY</sequence>
<evidence type="ECO:0000259" key="1">
    <source>
        <dbReference type="SMART" id="SM00858"/>
    </source>
</evidence>
<gene>
    <name evidence="2" type="ORF">AWB76_01503</name>
</gene>
<dbReference type="SMART" id="SM00858">
    <property type="entry name" value="SAF"/>
    <property type="match status" value="1"/>
</dbReference>
<dbReference type="AlphaFoldDB" id="A0A158A1Z1"/>
<accession>A0A158A1Z1</accession>
<protein>
    <submittedName>
        <fullName evidence="2">Pilus assembly protein CpaB</fullName>
    </submittedName>
</protein>
<dbReference type="CDD" id="cd11614">
    <property type="entry name" value="SAF_CpaB_FlgA_like"/>
    <property type="match status" value="1"/>
</dbReference>
<dbReference type="Pfam" id="PF08666">
    <property type="entry name" value="SAF"/>
    <property type="match status" value="1"/>
</dbReference>
<dbReference type="RefSeq" id="WP_061159486.1">
    <property type="nucleotide sequence ID" value="NZ_FCOI02000004.1"/>
</dbReference>
<proteinExistence type="predicted"/>
<dbReference type="NCBIfam" id="TIGR03177">
    <property type="entry name" value="pilus_cpaB"/>
    <property type="match status" value="1"/>
</dbReference>
<dbReference type="STRING" id="1777137.AWB76_01503"/>
<dbReference type="EMBL" id="FCOI02000004">
    <property type="protein sequence ID" value="SAK51097.1"/>
    <property type="molecule type" value="Genomic_DNA"/>
</dbReference>
<dbReference type="InterPro" id="IPR017592">
    <property type="entry name" value="Pilus_assmbl_Flp-typ_CpaB"/>
</dbReference>
<keyword evidence="3" id="KW-1185">Reference proteome</keyword>
<reference evidence="3" key="1">
    <citation type="submission" date="2016-01" db="EMBL/GenBank/DDBJ databases">
        <authorList>
            <person name="Peeters Charlotte."/>
        </authorList>
    </citation>
    <scope>NUCLEOTIDE SEQUENCE [LARGE SCALE GENOMIC DNA]</scope>
</reference>